<keyword evidence="3" id="KW-1185">Reference proteome</keyword>
<proteinExistence type="predicted"/>
<dbReference type="Proteomes" id="UP001266305">
    <property type="component" value="Unassembled WGS sequence"/>
</dbReference>
<comment type="caution">
    <text evidence="2">The sequence shown here is derived from an EMBL/GenBank/DDBJ whole genome shotgun (WGS) entry which is preliminary data.</text>
</comment>
<accession>A0ABQ9W6N9</accession>
<evidence type="ECO:0000256" key="1">
    <source>
        <dbReference type="SAM" id="MobiDB-lite"/>
    </source>
</evidence>
<organism evidence="2 3">
    <name type="scientific">Saguinus oedipus</name>
    <name type="common">Cotton-top tamarin</name>
    <name type="synonym">Oedipomidas oedipus</name>
    <dbReference type="NCBI Taxonomy" id="9490"/>
    <lineage>
        <taxon>Eukaryota</taxon>
        <taxon>Metazoa</taxon>
        <taxon>Chordata</taxon>
        <taxon>Craniata</taxon>
        <taxon>Vertebrata</taxon>
        <taxon>Euteleostomi</taxon>
        <taxon>Mammalia</taxon>
        <taxon>Eutheria</taxon>
        <taxon>Euarchontoglires</taxon>
        <taxon>Primates</taxon>
        <taxon>Haplorrhini</taxon>
        <taxon>Platyrrhini</taxon>
        <taxon>Cebidae</taxon>
        <taxon>Callitrichinae</taxon>
        <taxon>Saguinus</taxon>
    </lineage>
</organism>
<reference evidence="2 3" key="1">
    <citation type="submission" date="2023-05" db="EMBL/GenBank/DDBJ databases">
        <title>B98-5 Cell Line De Novo Hybrid Assembly: An Optical Mapping Approach.</title>
        <authorList>
            <person name="Kananen K."/>
            <person name="Auerbach J.A."/>
            <person name="Kautto E."/>
            <person name="Blachly J.S."/>
        </authorList>
    </citation>
    <scope>NUCLEOTIDE SEQUENCE [LARGE SCALE GENOMIC DNA]</scope>
    <source>
        <strain evidence="2">B95-8</strain>
        <tissue evidence="2">Cell line</tissue>
    </source>
</reference>
<name>A0ABQ9W6N9_SAGOE</name>
<evidence type="ECO:0000313" key="2">
    <source>
        <dbReference type="EMBL" id="KAK2117060.1"/>
    </source>
</evidence>
<protein>
    <submittedName>
        <fullName evidence="2">Uncharacterized protein</fullName>
    </submittedName>
</protein>
<dbReference type="EMBL" id="JASSZA010000002">
    <property type="protein sequence ID" value="KAK2117060.1"/>
    <property type="molecule type" value="Genomic_DNA"/>
</dbReference>
<sequence>MSEEQALHRPRSAVDTPRLPIGPAGGAEGSLLSIPAVDWALPHKPIPPPGHIGVVATVHRGSTLPE</sequence>
<evidence type="ECO:0000313" key="3">
    <source>
        <dbReference type="Proteomes" id="UP001266305"/>
    </source>
</evidence>
<feature type="region of interest" description="Disordered" evidence="1">
    <location>
        <begin position="1"/>
        <end position="27"/>
    </location>
</feature>
<gene>
    <name evidence="2" type="ORF">P7K49_003946</name>
</gene>